<reference evidence="2 3" key="1">
    <citation type="journal article" date="2022" name="Nat. Plants">
        <title>Genomes of leafy and leafless Platanthera orchids illuminate the evolution of mycoheterotrophy.</title>
        <authorList>
            <person name="Li M.H."/>
            <person name="Liu K.W."/>
            <person name="Li Z."/>
            <person name="Lu H.C."/>
            <person name="Ye Q.L."/>
            <person name="Zhang D."/>
            <person name="Wang J.Y."/>
            <person name="Li Y.F."/>
            <person name="Zhong Z.M."/>
            <person name="Liu X."/>
            <person name="Yu X."/>
            <person name="Liu D.K."/>
            <person name="Tu X.D."/>
            <person name="Liu B."/>
            <person name="Hao Y."/>
            <person name="Liao X.Y."/>
            <person name="Jiang Y.T."/>
            <person name="Sun W.H."/>
            <person name="Chen J."/>
            <person name="Chen Y.Q."/>
            <person name="Ai Y."/>
            <person name="Zhai J.W."/>
            <person name="Wu S.S."/>
            <person name="Zhou Z."/>
            <person name="Hsiao Y.Y."/>
            <person name="Wu W.L."/>
            <person name="Chen Y.Y."/>
            <person name="Lin Y.F."/>
            <person name="Hsu J.L."/>
            <person name="Li C.Y."/>
            <person name="Wang Z.W."/>
            <person name="Zhao X."/>
            <person name="Zhong W.Y."/>
            <person name="Ma X.K."/>
            <person name="Ma L."/>
            <person name="Huang J."/>
            <person name="Chen G.Z."/>
            <person name="Huang M.Z."/>
            <person name="Huang L."/>
            <person name="Peng D.H."/>
            <person name="Luo Y.B."/>
            <person name="Zou S.Q."/>
            <person name="Chen S.P."/>
            <person name="Lan S."/>
            <person name="Tsai W.C."/>
            <person name="Van de Peer Y."/>
            <person name="Liu Z.J."/>
        </authorList>
    </citation>
    <scope>NUCLEOTIDE SEQUENCE [LARGE SCALE GENOMIC DNA]</scope>
    <source>
        <strain evidence="2">Lor287</strain>
    </source>
</reference>
<evidence type="ECO:0000313" key="2">
    <source>
        <dbReference type="EMBL" id="KAK8914226.1"/>
    </source>
</evidence>
<proteinExistence type="predicted"/>
<dbReference type="InterPro" id="IPR011989">
    <property type="entry name" value="ARM-like"/>
</dbReference>
<dbReference type="SMART" id="SM00185">
    <property type="entry name" value="ARM"/>
    <property type="match status" value="4"/>
</dbReference>
<dbReference type="InterPro" id="IPR054296">
    <property type="entry name" value="DUF7032"/>
</dbReference>
<dbReference type="Proteomes" id="UP001418222">
    <property type="component" value="Unassembled WGS sequence"/>
</dbReference>
<organism evidence="2 3">
    <name type="scientific">Platanthera zijinensis</name>
    <dbReference type="NCBI Taxonomy" id="2320716"/>
    <lineage>
        <taxon>Eukaryota</taxon>
        <taxon>Viridiplantae</taxon>
        <taxon>Streptophyta</taxon>
        <taxon>Embryophyta</taxon>
        <taxon>Tracheophyta</taxon>
        <taxon>Spermatophyta</taxon>
        <taxon>Magnoliopsida</taxon>
        <taxon>Liliopsida</taxon>
        <taxon>Asparagales</taxon>
        <taxon>Orchidaceae</taxon>
        <taxon>Orchidoideae</taxon>
        <taxon>Orchideae</taxon>
        <taxon>Orchidinae</taxon>
        <taxon>Platanthera</taxon>
    </lineage>
</organism>
<keyword evidence="3" id="KW-1185">Reference proteome</keyword>
<gene>
    <name evidence="2" type="ORF">KSP39_PZI023426</name>
</gene>
<dbReference type="Gene3D" id="1.25.10.10">
    <property type="entry name" value="Leucine-rich Repeat Variant"/>
    <property type="match status" value="1"/>
</dbReference>
<sequence length="557" mass="59997">MKPPENPRNHHPEECRRLLASLSDSIPSVRSFRGRWTAVSATLDRLRAALNEIAGLTGTDLSHQLLRSLSQTLTLILSLSTQCRLPEPAAGRLRTQSDLIAAAASLDQQADDAEFLIRTGDLVNPLPCNSRLEALRAEARTLVTRLQIGTLASRIPALDSLIAMLDGDEKNILIAIAQGLLPALLRLLDFAFLSNSEARDKVISALSIVSSVESCRPLLVAADETLLVSHLFRLLVEPDGCGSSKEKACATLLVLTLEKDIAMTVGSAPTICIILDICRSGTPPAAAAAAGILKNLSALPDIRLNLVQENCIPVMIRILQSGTILAQENAVSCLSNLAAGEENQSIKLTICQEGGLDCIRNYWEASSADNRDLQPAITLLRNLSSSNYFAGIILSAGFLPLMIQALDSASARTRTETAEAISGLVLASMKPDIERVKCAVPGLVRMLEAKGVEEKEVALKVLASLMTFDACRRLMRKDEKGILSIIMLLNPLVCNVQKKYSVAVLLAVARTRRCRNLVVASGARGFLPQLRSLRVEGAEKLSELLSKGKLLGVFPRS</sequence>
<dbReference type="InterPro" id="IPR016024">
    <property type="entry name" value="ARM-type_fold"/>
</dbReference>
<dbReference type="PANTHER" id="PTHR46043">
    <property type="entry name" value="ARM REPEAT SUPERFAMILY PROTEIN"/>
    <property type="match status" value="1"/>
</dbReference>
<comment type="caution">
    <text evidence="2">The sequence shown here is derived from an EMBL/GenBank/DDBJ whole genome shotgun (WGS) entry which is preliminary data.</text>
</comment>
<protein>
    <recommendedName>
        <fullName evidence="1">DUF7032 domain-containing protein</fullName>
    </recommendedName>
</protein>
<dbReference type="Pfam" id="PF23005">
    <property type="entry name" value="DUF7032"/>
    <property type="match status" value="1"/>
</dbReference>
<dbReference type="AlphaFoldDB" id="A0AAP0FTX2"/>
<dbReference type="Pfam" id="PF00514">
    <property type="entry name" value="Arm"/>
    <property type="match status" value="1"/>
</dbReference>
<dbReference type="InterPro" id="IPR000225">
    <property type="entry name" value="Armadillo"/>
</dbReference>
<dbReference type="PANTHER" id="PTHR46043:SF13">
    <property type="entry name" value="ARM REPEAT SUPERFAMILY PROTEIN"/>
    <property type="match status" value="1"/>
</dbReference>
<feature type="domain" description="DUF7032" evidence="1">
    <location>
        <begin position="15"/>
        <end position="120"/>
    </location>
</feature>
<dbReference type="EMBL" id="JBBWWQ010000021">
    <property type="protein sequence ID" value="KAK8914226.1"/>
    <property type="molecule type" value="Genomic_DNA"/>
</dbReference>
<name>A0AAP0FTX2_9ASPA</name>
<evidence type="ECO:0000313" key="3">
    <source>
        <dbReference type="Proteomes" id="UP001418222"/>
    </source>
</evidence>
<accession>A0AAP0FTX2</accession>
<evidence type="ECO:0000259" key="1">
    <source>
        <dbReference type="Pfam" id="PF23005"/>
    </source>
</evidence>
<dbReference type="SUPFAM" id="SSF48371">
    <property type="entry name" value="ARM repeat"/>
    <property type="match status" value="1"/>
</dbReference>